<feature type="domain" description="Peptidase S54 rhomboid" evidence="12">
    <location>
        <begin position="452"/>
        <end position="589"/>
    </location>
</feature>
<keyword evidence="14" id="KW-1185">Reference proteome</keyword>
<evidence type="ECO:0000256" key="9">
    <source>
        <dbReference type="ARBA" id="ARBA00023136"/>
    </source>
</evidence>
<comment type="caution">
    <text evidence="13">The sequence shown here is derived from an EMBL/GenBank/DDBJ whole genome shotgun (WGS) entry which is preliminary data.</text>
</comment>
<dbReference type="AlphaFoldDB" id="A0A8H7SH11"/>
<keyword evidence="6 10" id="KW-0378">Hydrolase</keyword>
<dbReference type="InterPro" id="IPR022764">
    <property type="entry name" value="Peptidase_S54_rhomboid_dom"/>
</dbReference>
<feature type="region of interest" description="Disordered" evidence="11">
    <location>
        <begin position="249"/>
        <end position="289"/>
    </location>
</feature>
<keyword evidence="5 10" id="KW-0812">Transmembrane</keyword>
<dbReference type="Proteomes" id="UP000646827">
    <property type="component" value="Unassembled WGS sequence"/>
</dbReference>
<keyword evidence="9 10" id="KW-0472">Membrane</keyword>
<dbReference type="EC" id="3.4.21.105" evidence="10"/>
<dbReference type="GO" id="GO:0016020">
    <property type="term" value="C:membrane"/>
    <property type="evidence" value="ECO:0007669"/>
    <property type="project" value="UniProtKB-SubCell"/>
</dbReference>
<dbReference type="OrthoDB" id="2146116at2759"/>
<evidence type="ECO:0000256" key="4">
    <source>
        <dbReference type="ARBA" id="ARBA00022670"/>
    </source>
</evidence>
<dbReference type="GO" id="GO:0004252">
    <property type="term" value="F:serine-type endopeptidase activity"/>
    <property type="evidence" value="ECO:0007669"/>
    <property type="project" value="InterPro"/>
</dbReference>
<accession>A0A8H7SH11</accession>
<protein>
    <recommendedName>
        <fullName evidence="10">Rhomboid-type serine protease</fullName>
        <ecNumber evidence="10">3.4.21.105</ecNumber>
    </recommendedName>
</protein>
<dbReference type="GO" id="GO:0006508">
    <property type="term" value="P:proteolysis"/>
    <property type="evidence" value="ECO:0007669"/>
    <property type="project" value="UniProtKB-KW"/>
</dbReference>
<comment type="caution">
    <text evidence="10">Lacks conserved residue(s) required for the propagation of feature annotation.</text>
</comment>
<evidence type="ECO:0000256" key="11">
    <source>
        <dbReference type="SAM" id="MobiDB-lite"/>
    </source>
</evidence>
<evidence type="ECO:0000256" key="6">
    <source>
        <dbReference type="ARBA" id="ARBA00022801"/>
    </source>
</evidence>
<evidence type="ECO:0000256" key="10">
    <source>
        <dbReference type="RuleBase" id="RU362115"/>
    </source>
</evidence>
<feature type="transmembrane region" description="Helical" evidence="10">
    <location>
        <begin position="340"/>
        <end position="361"/>
    </location>
</feature>
<dbReference type="SUPFAM" id="SSF144091">
    <property type="entry name" value="Rhomboid-like"/>
    <property type="match status" value="1"/>
</dbReference>
<dbReference type="PANTHER" id="PTHR22936">
    <property type="entry name" value="RHOMBOID-RELATED"/>
    <property type="match status" value="1"/>
</dbReference>
<evidence type="ECO:0000313" key="13">
    <source>
        <dbReference type="EMBL" id="KAG2227982.1"/>
    </source>
</evidence>
<feature type="compositionally biased region" description="Polar residues" evidence="11">
    <location>
        <begin position="17"/>
        <end position="32"/>
    </location>
</feature>
<feature type="transmembrane region" description="Helical" evidence="10">
    <location>
        <begin position="517"/>
        <end position="537"/>
    </location>
</feature>
<evidence type="ECO:0000256" key="3">
    <source>
        <dbReference type="ARBA" id="ARBA00009045"/>
    </source>
</evidence>
<comment type="subcellular location">
    <subcellularLocation>
        <location evidence="2 10">Membrane</location>
        <topology evidence="2 10">Multi-pass membrane protein</topology>
    </subcellularLocation>
</comment>
<dbReference type="EMBL" id="JAEPRB010000003">
    <property type="protein sequence ID" value="KAG2227982.1"/>
    <property type="molecule type" value="Genomic_DNA"/>
</dbReference>
<reference evidence="13 14" key="1">
    <citation type="submission" date="2020-12" db="EMBL/GenBank/DDBJ databases">
        <title>Metabolic potential, ecology and presence of endohyphal bacteria is reflected in genomic diversity of Mucoromycotina.</title>
        <authorList>
            <person name="Muszewska A."/>
            <person name="Okrasinska A."/>
            <person name="Steczkiewicz K."/>
            <person name="Drgas O."/>
            <person name="Orlowska M."/>
            <person name="Perlinska-Lenart U."/>
            <person name="Aleksandrzak-Piekarczyk T."/>
            <person name="Szatraj K."/>
            <person name="Zielenkiewicz U."/>
            <person name="Pilsyk S."/>
            <person name="Malc E."/>
            <person name="Mieczkowski P."/>
            <person name="Kruszewska J.S."/>
            <person name="Biernat P."/>
            <person name="Pawlowska J."/>
        </authorList>
    </citation>
    <scope>NUCLEOTIDE SEQUENCE [LARGE SCALE GENOMIC DNA]</scope>
    <source>
        <strain evidence="13 14">CBS 142.35</strain>
    </source>
</reference>
<evidence type="ECO:0000259" key="12">
    <source>
        <dbReference type="Pfam" id="PF01694"/>
    </source>
</evidence>
<name>A0A8H7SH11_9FUNG</name>
<dbReference type="Gene3D" id="1.20.1540.10">
    <property type="entry name" value="Rhomboid-like"/>
    <property type="match status" value="1"/>
</dbReference>
<comment type="function">
    <text evidence="10">Serine protease involved in intramembrane proteolysis.</text>
</comment>
<evidence type="ECO:0000256" key="2">
    <source>
        <dbReference type="ARBA" id="ARBA00004141"/>
    </source>
</evidence>
<keyword evidence="8 10" id="KW-1133">Transmembrane helix</keyword>
<feature type="region of interest" description="Disordered" evidence="11">
    <location>
        <begin position="1"/>
        <end position="73"/>
    </location>
</feature>
<feature type="transmembrane region" description="Helical" evidence="10">
    <location>
        <begin position="549"/>
        <end position="566"/>
    </location>
</feature>
<dbReference type="Pfam" id="PF01694">
    <property type="entry name" value="Rhomboid"/>
    <property type="match status" value="1"/>
</dbReference>
<organism evidence="13 14">
    <name type="scientific">Circinella minor</name>
    <dbReference type="NCBI Taxonomy" id="1195481"/>
    <lineage>
        <taxon>Eukaryota</taxon>
        <taxon>Fungi</taxon>
        <taxon>Fungi incertae sedis</taxon>
        <taxon>Mucoromycota</taxon>
        <taxon>Mucoromycotina</taxon>
        <taxon>Mucoromycetes</taxon>
        <taxon>Mucorales</taxon>
        <taxon>Lichtheimiaceae</taxon>
        <taxon>Circinella</taxon>
    </lineage>
</organism>
<feature type="compositionally biased region" description="Basic and acidic residues" evidence="11">
    <location>
        <begin position="265"/>
        <end position="274"/>
    </location>
</feature>
<evidence type="ECO:0000256" key="1">
    <source>
        <dbReference type="ARBA" id="ARBA00000156"/>
    </source>
</evidence>
<evidence type="ECO:0000256" key="5">
    <source>
        <dbReference type="ARBA" id="ARBA00022692"/>
    </source>
</evidence>
<sequence>MWWKNDRYESRKDNQNEELSQNNIGWQKQYQQYDDDEVKSKTEIPPDSSSTYNSYPAPTRDINNNYNTQHHDDDEYGVDQILQNNSHSRMNRLTRNFQSYGRKRVDRLTTTFQSYGRVPSLFFPNYIPPPLPEEEDSRAMNKHNSEFYSMYSGHESKQFYNPPTTKCKHDGYVDNCNCPENNDNYNINSNNNNESKKNRRTLKSFLTNKKRNQEHIIAAPAVVFCCPHHNYGGREDPFGMLPKQVNENEKPQQEFNNEATIEQQQQKDRNDTHNIRNKNNNYPIAEDRSVGTDDSTIVPMYDTKEAAAAAAAAAAEQEQRQANMHRGRFYEMLQKEPHNWFPLFSYLSALGMIVALVVSFIQNKQLTGSIIEVSPFNLMLGPSTQVLVFEGARYSPCMRSTDLSHFNCPNISTDNSPTPPSMILGLDSTTSSQNSCGIQDVCGMTSFENDPNQWYRVITATFVHSGIVHYFCNMLVHLGLGRRVERRLNPLRYGFVWLISGIFGFIASTTFSPTSSATMGCSGSLFGIGALLMIDLLRSWRLIADPGWQLTKLITLMILGLAYGYLPGPDNFAHIGGFIAGLLVGLVVMPSTKQEFYVSKARIIVRWLVRVVILALLIVASSLLLNTFYKGEKPEELFSWCKYLACLPINDMCNIYDV</sequence>
<evidence type="ECO:0000256" key="8">
    <source>
        <dbReference type="ARBA" id="ARBA00022989"/>
    </source>
</evidence>
<feature type="compositionally biased region" description="Basic and acidic residues" evidence="11">
    <location>
        <begin position="1"/>
        <end position="15"/>
    </location>
</feature>
<feature type="compositionally biased region" description="Polar residues" evidence="11">
    <location>
        <begin position="47"/>
        <end position="68"/>
    </location>
</feature>
<feature type="transmembrane region" description="Helical" evidence="10">
    <location>
        <begin position="572"/>
        <end position="592"/>
    </location>
</feature>
<evidence type="ECO:0000313" key="14">
    <source>
        <dbReference type="Proteomes" id="UP000646827"/>
    </source>
</evidence>
<feature type="transmembrane region" description="Helical" evidence="10">
    <location>
        <begin position="604"/>
        <end position="629"/>
    </location>
</feature>
<comment type="catalytic activity">
    <reaction evidence="1 10">
        <text>Cleaves type-1 transmembrane domains using a catalytic dyad composed of serine and histidine that are contributed by different transmembrane domains.</text>
        <dbReference type="EC" id="3.4.21.105"/>
    </reaction>
</comment>
<keyword evidence="4 10" id="KW-0645">Protease</keyword>
<feature type="compositionally biased region" description="Polar residues" evidence="11">
    <location>
        <begin position="253"/>
        <end position="264"/>
    </location>
</feature>
<proteinExistence type="inferred from homology"/>
<keyword evidence="7 10" id="KW-0720">Serine protease</keyword>
<dbReference type="PANTHER" id="PTHR22936:SF69">
    <property type="entry name" value="RHOMBOID-LIKE PROTEIN"/>
    <property type="match status" value="1"/>
</dbReference>
<comment type="similarity">
    <text evidence="3 10">Belongs to the peptidase S54 family.</text>
</comment>
<dbReference type="InterPro" id="IPR035952">
    <property type="entry name" value="Rhomboid-like_sf"/>
</dbReference>
<dbReference type="InterPro" id="IPR002610">
    <property type="entry name" value="Peptidase_S54_rhomboid-like"/>
</dbReference>
<gene>
    <name evidence="13" type="ORF">INT45_012006</name>
</gene>
<feature type="transmembrane region" description="Helical" evidence="10">
    <location>
        <begin position="493"/>
        <end position="511"/>
    </location>
</feature>
<evidence type="ECO:0000256" key="7">
    <source>
        <dbReference type="ARBA" id="ARBA00022825"/>
    </source>
</evidence>